<dbReference type="AlphaFoldDB" id="A0A9P6EJU0"/>
<gene>
    <name evidence="1" type="ORF">CPB83DRAFT_244601</name>
</gene>
<name>A0A9P6EJU0_9AGAR</name>
<accession>A0A9P6EJU0</accession>
<organism evidence="1 2">
    <name type="scientific">Crepidotus variabilis</name>
    <dbReference type="NCBI Taxonomy" id="179855"/>
    <lineage>
        <taxon>Eukaryota</taxon>
        <taxon>Fungi</taxon>
        <taxon>Dikarya</taxon>
        <taxon>Basidiomycota</taxon>
        <taxon>Agaricomycotina</taxon>
        <taxon>Agaricomycetes</taxon>
        <taxon>Agaricomycetidae</taxon>
        <taxon>Agaricales</taxon>
        <taxon>Agaricineae</taxon>
        <taxon>Crepidotaceae</taxon>
        <taxon>Crepidotus</taxon>
    </lineage>
</organism>
<evidence type="ECO:0000313" key="2">
    <source>
        <dbReference type="Proteomes" id="UP000807306"/>
    </source>
</evidence>
<reference evidence="1" key="1">
    <citation type="submission" date="2020-11" db="EMBL/GenBank/DDBJ databases">
        <authorList>
            <consortium name="DOE Joint Genome Institute"/>
            <person name="Ahrendt S."/>
            <person name="Riley R."/>
            <person name="Andreopoulos W."/>
            <person name="Labutti K."/>
            <person name="Pangilinan J."/>
            <person name="Ruiz-Duenas F.J."/>
            <person name="Barrasa J.M."/>
            <person name="Sanchez-Garcia M."/>
            <person name="Camarero S."/>
            <person name="Miyauchi S."/>
            <person name="Serrano A."/>
            <person name="Linde D."/>
            <person name="Babiker R."/>
            <person name="Drula E."/>
            <person name="Ayuso-Fernandez I."/>
            <person name="Pacheco R."/>
            <person name="Padilla G."/>
            <person name="Ferreira P."/>
            <person name="Barriuso J."/>
            <person name="Kellner H."/>
            <person name="Castanera R."/>
            <person name="Alfaro M."/>
            <person name="Ramirez L."/>
            <person name="Pisabarro A.G."/>
            <person name="Kuo A."/>
            <person name="Tritt A."/>
            <person name="Lipzen A."/>
            <person name="He G."/>
            <person name="Yan M."/>
            <person name="Ng V."/>
            <person name="Cullen D."/>
            <person name="Martin F."/>
            <person name="Rosso M.-N."/>
            <person name="Henrissat B."/>
            <person name="Hibbett D."/>
            <person name="Martinez A.T."/>
            <person name="Grigoriev I.V."/>
        </authorList>
    </citation>
    <scope>NUCLEOTIDE SEQUENCE</scope>
    <source>
        <strain evidence="1">CBS 506.95</strain>
    </source>
</reference>
<protein>
    <submittedName>
        <fullName evidence="1">Uncharacterized protein</fullName>
    </submittedName>
</protein>
<evidence type="ECO:0000313" key="1">
    <source>
        <dbReference type="EMBL" id="KAF9529959.1"/>
    </source>
</evidence>
<sequence length="96" mass="10747">MYEETRRETELGFGSKSLVILILIASMCSPVGRRAASNCVLSQSAVRYSTRVHRTSYSRFQSRTTRTVGVDVGFDVVLPGHEMGWVKGAKLHRTRT</sequence>
<proteinExistence type="predicted"/>
<keyword evidence="2" id="KW-1185">Reference proteome</keyword>
<comment type="caution">
    <text evidence="1">The sequence shown here is derived from an EMBL/GenBank/DDBJ whole genome shotgun (WGS) entry which is preliminary data.</text>
</comment>
<dbReference type="Proteomes" id="UP000807306">
    <property type="component" value="Unassembled WGS sequence"/>
</dbReference>
<dbReference type="EMBL" id="MU157843">
    <property type="protein sequence ID" value="KAF9529959.1"/>
    <property type="molecule type" value="Genomic_DNA"/>
</dbReference>